<dbReference type="Proteomes" id="UP001209540">
    <property type="component" value="Unassembled WGS sequence"/>
</dbReference>
<reference evidence="2" key="2">
    <citation type="submission" date="2023-02" db="EMBL/GenBank/DDBJ databases">
        <authorList>
            <consortium name="DOE Joint Genome Institute"/>
            <person name="Mondo S.J."/>
            <person name="Chang Y."/>
            <person name="Wang Y."/>
            <person name="Ahrendt S."/>
            <person name="Andreopoulos W."/>
            <person name="Barry K."/>
            <person name="Beard J."/>
            <person name="Benny G.L."/>
            <person name="Blankenship S."/>
            <person name="Bonito G."/>
            <person name="Cuomo C."/>
            <person name="Desiro A."/>
            <person name="Gervers K.A."/>
            <person name="Hundley H."/>
            <person name="Kuo A."/>
            <person name="LaButti K."/>
            <person name="Lang B.F."/>
            <person name="Lipzen A."/>
            <person name="O'Donnell K."/>
            <person name="Pangilinan J."/>
            <person name="Reynolds N."/>
            <person name="Sandor L."/>
            <person name="Smith M.W."/>
            <person name="Tsang A."/>
            <person name="Grigoriev I.V."/>
            <person name="Stajich J.E."/>
            <person name="Spatafora J.W."/>
        </authorList>
    </citation>
    <scope>NUCLEOTIDE SEQUENCE</scope>
    <source>
        <strain evidence="2">RSA 2281</strain>
    </source>
</reference>
<evidence type="ECO:0008006" key="4">
    <source>
        <dbReference type="Google" id="ProtNLM"/>
    </source>
</evidence>
<name>A0AAD5KMV6_9FUNG</name>
<proteinExistence type="predicted"/>
<gene>
    <name evidence="2" type="ORF">BDA99DRAFT_116578</name>
</gene>
<dbReference type="AlphaFoldDB" id="A0AAD5KMV6"/>
<evidence type="ECO:0000313" key="3">
    <source>
        <dbReference type="Proteomes" id="UP001209540"/>
    </source>
</evidence>
<reference evidence="2" key="1">
    <citation type="journal article" date="2022" name="IScience">
        <title>Evolution of zygomycete secretomes and the origins of terrestrial fungal ecologies.</title>
        <authorList>
            <person name="Chang Y."/>
            <person name="Wang Y."/>
            <person name="Mondo S."/>
            <person name="Ahrendt S."/>
            <person name="Andreopoulos W."/>
            <person name="Barry K."/>
            <person name="Beard J."/>
            <person name="Benny G.L."/>
            <person name="Blankenship S."/>
            <person name="Bonito G."/>
            <person name="Cuomo C."/>
            <person name="Desiro A."/>
            <person name="Gervers K.A."/>
            <person name="Hundley H."/>
            <person name="Kuo A."/>
            <person name="LaButti K."/>
            <person name="Lang B.F."/>
            <person name="Lipzen A."/>
            <person name="O'Donnell K."/>
            <person name="Pangilinan J."/>
            <person name="Reynolds N."/>
            <person name="Sandor L."/>
            <person name="Smith M.E."/>
            <person name="Tsang A."/>
            <person name="Grigoriev I.V."/>
            <person name="Stajich J.E."/>
            <person name="Spatafora J.W."/>
        </authorList>
    </citation>
    <scope>NUCLEOTIDE SEQUENCE</scope>
    <source>
        <strain evidence="2">RSA 2281</strain>
    </source>
</reference>
<protein>
    <recommendedName>
        <fullName evidence="4">Secreted protein</fullName>
    </recommendedName>
</protein>
<organism evidence="2 3">
    <name type="scientific">Phascolomyces articulosus</name>
    <dbReference type="NCBI Taxonomy" id="60185"/>
    <lineage>
        <taxon>Eukaryota</taxon>
        <taxon>Fungi</taxon>
        <taxon>Fungi incertae sedis</taxon>
        <taxon>Mucoromycota</taxon>
        <taxon>Mucoromycotina</taxon>
        <taxon>Mucoromycetes</taxon>
        <taxon>Mucorales</taxon>
        <taxon>Lichtheimiaceae</taxon>
        <taxon>Phascolomyces</taxon>
    </lineage>
</organism>
<evidence type="ECO:0000313" key="2">
    <source>
        <dbReference type="EMBL" id="KAI9276717.1"/>
    </source>
</evidence>
<keyword evidence="1" id="KW-0732">Signal</keyword>
<evidence type="ECO:0000256" key="1">
    <source>
        <dbReference type="SAM" id="SignalP"/>
    </source>
</evidence>
<feature type="signal peptide" evidence="1">
    <location>
        <begin position="1"/>
        <end position="16"/>
    </location>
</feature>
<sequence length="81" mass="9454">MLLFLTFAFFIGAVEDKMKKRFQVLIFQDGLGRRGRLLVVIVTDSICKIIKQEQEKSVFLCSMMLCSDKCDESERYIYDDS</sequence>
<accession>A0AAD5KMV6</accession>
<keyword evidence="3" id="KW-1185">Reference proteome</keyword>
<comment type="caution">
    <text evidence="2">The sequence shown here is derived from an EMBL/GenBank/DDBJ whole genome shotgun (WGS) entry which is preliminary data.</text>
</comment>
<feature type="chain" id="PRO_5042036753" description="Secreted protein" evidence="1">
    <location>
        <begin position="17"/>
        <end position="81"/>
    </location>
</feature>
<dbReference type="EMBL" id="JAIXMP010000002">
    <property type="protein sequence ID" value="KAI9276717.1"/>
    <property type="molecule type" value="Genomic_DNA"/>
</dbReference>